<evidence type="ECO:0000256" key="3">
    <source>
        <dbReference type="ARBA" id="ARBA00022558"/>
    </source>
</evidence>
<dbReference type="Proteomes" id="UP000831485">
    <property type="component" value="Chromosome"/>
</dbReference>
<sequence>MNRLPYTTLGAPVLMLLLLLLACAGDAFGTTRSFGAGSYILASDSCWQPNNDTATVTRANYCDPNKNDKSLFQMFGMLYALLDTGQRSGQCVNNDGSAPLQKMLFGYCKQIRVYWIIDDGKKDPNAPDLKLTDNSATAASPMVTIYNSTREGTVAPISNYVTKADSGAATSISYAGGPFVIDVNDLTAAEFEIVRAKFPSVKLHRANIPFTGNVDKVLIGKPPKIAVLNEGASEVLDSYIRAAGASAWTKAMFQHVGARDILAGCLDDPVPSSCTARQPDITAPFQLLWAPHWLVSDNWEGGRPTVAEQQAVIRKIRNFLERGNSGLFECASIESMEGSASGGVSVGSAGGFTIGADVALPRIETNGGCSDGSKCSAGYFKYELPSFWLTQCGGWSFKATGGHVHNFRPSLVKSYHYLSTELADDPGTTADERYVGGQLTRFIHDDANKLSGAYDAGKGSAANYFLYDYLVGGRINGSPTQGYVVYLPGHSFINCSSDGDSGFPPWRTLQFQFNSYLPAGSPIYLEVVHSGCTQGLTCPKVSYDPATGTGTRAKNGSLELSAEFATFDPASNRLTGVTCASVNPNATDDVRITDFFVTFDGDLGRVKLSNIADLTVPDRQSLCTPNQTSSLSPVVAARCSTTTPASSLTLTFQGNVTAGGNKTVSVTVPFVSSQVSASYDIALQTGTVASSGNLTLDLRSAVYDGKANTLSGIILKRGGSCANVTLTDIQVVFPGSGTLTAVYNDTTSETVCTPNHSSPATCSGVIPPAPPAGWSYLLGKGICSYYVSPYLSSCSINWGSSNTCGIKYVLNTILALKYQLGSSSEYTKTQPIVQDNILYRASYDYPGYRGHLRMVKVPTDSREEAVTVWDAAGAMPPAGATGFPAAPLGATDTTSPRYIFTNLPGSATRVLFDPDSFARLDSSTKAILKAQLGAGSDTEAAITINTVRGRTGASSGGTSSCSGATGCGEDPKRLWAIENSTPALKVKSKYVEATAPAVTSAAIAAGKDRRDRVVFAGADDGMLHAFWAGSFDPETGGYPDTKAGNGSGKEIWAFLPSTMLAQLKNQSYADPANQSSFEPKVAVDGSPALSDFLICTRAGSTTGSCGKWEWKTRLVGTAMVRSQNRGIVFALDVTDPYAPQLLWENTYDVAGDKSCSDSSRNCNMGTSKGVAIGSVQVGKEIRNFVFLTSSWIDRKKPASSNPGETLYKVCAPDDSSGACAYGLSAYALDLDTGNVVWERSLAYTGDAAGINETPAVPALMDRDNNGSYDYLVFGDMQGRVWALRTTDGKAIQPVWELSNQNGVATGAKEPIGAPVSVYRDYIVLASGGADFPSNGSPTDATVNRIEIIKIGATETVAVQKVALAGYDGASGKGKEKVWAKPAITGDLKVYVATARSYFNSQTVSTLQSDGRIVVIDLKVQPDGAQGINNVMFIGGGGYWQSGGYVGGFDFDRKHAYITPLKASEEGSILQIGSKTDFSASKNKSNNYKVLWWRKM</sequence>
<dbReference type="InterPro" id="IPR011047">
    <property type="entry name" value="Quinoprotein_ADH-like_sf"/>
</dbReference>
<dbReference type="Gene3D" id="2.40.10.480">
    <property type="match status" value="1"/>
</dbReference>
<organism evidence="8 10">
    <name type="scientific">Geomonas paludis</name>
    <dbReference type="NCBI Taxonomy" id="2740185"/>
    <lineage>
        <taxon>Bacteria</taxon>
        <taxon>Pseudomonadati</taxon>
        <taxon>Thermodesulfobacteriota</taxon>
        <taxon>Desulfuromonadia</taxon>
        <taxon>Geobacterales</taxon>
        <taxon>Geobacteraceae</taxon>
        <taxon>Geomonas</taxon>
    </lineage>
</organism>
<evidence type="ECO:0000259" key="7">
    <source>
        <dbReference type="Pfam" id="PF05567"/>
    </source>
</evidence>
<dbReference type="SUPFAM" id="SSF50998">
    <property type="entry name" value="Quinoprotein alcohol dehydrogenase-like"/>
    <property type="match status" value="1"/>
</dbReference>
<reference evidence="8" key="2">
    <citation type="journal article" date="2021" name="Int. J. Syst. Evol. Microbiol.">
        <title>Geomonas silvestris sp. nov., Geomonas paludis sp. nov. and Geomonas limicola sp. nov., isolated from terrestrial environments, and emended description of the genus Geomonas.</title>
        <authorList>
            <person name="Itoh H."/>
            <person name="Xu Z."/>
            <person name="Masuda Y."/>
            <person name="Ushijima N."/>
            <person name="Hayakawa C."/>
            <person name="Shiratori Y."/>
            <person name="Senoo K."/>
        </authorList>
    </citation>
    <scope>NUCLEOTIDE SEQUENCE</scope>
    <source>
        <strain evidence="8">Red736</strain>
    </source>
</reference>
<dbReference type="EMBL" id="BLXY01000003">
    <property type="protein sequence ID" value="GFO64239.1"/>
    <property type="molecule type" value="Genomic_DNA"/>
</dbReference>
<reference evidence="10" key="1">
    <citation type="submission" date="2020-06" db="EMBL/GenBank/DDBJ databases">
        <title>Draft genomic sequecing of Geomonas sp. Red736.</title>
        <authorList>
            <person name="Itoh H."/>
            <person name="Xu Z.X."/>
            <person name="Ushijima N."/>
            <person name="Masuda Y."/>
            <person name="Shiratori Y."/>
            <person name="Senoo K."/>
        </authorList>
    </citation>
    <scope>NUCLEOTIDE SEQUENCE [LARGE SCALE GENOMIC DNA]</scope>
    <source>
        <strain evidence="10">Red736</strain>
    </source>
</reference>
<dbReference type="Proteomes" id="UP000568888">
    <property type="component" value="Unassembled WGS sequence"/>
</dbReference>
<dbReference type="InterPro" id="IPR008707">
    <property type="entry name" value="B-propeller_PilY1"/>
</dbReference>
<evidence type="ECO:0000256" key="2">
    <source>
        <dbReference type="ARBA" id="ARBA00008387"/>
    </source>
</evidence>
<comment type="similarity">
    <text evidence="2">Belongs to the PilY1 family.</text>
</comment>
<dbReference type="Pfam" id="PF05567">
    <property type="entry name" value="T4P_PilY1"/>
    <property type="match status" value="1"/>
</dbReference>
<evidence type="ECO:0000313" key="11">
    <source>
        <dbReference type="Proteomes" id="UP000831485"/>
    </source>
</evidence>
<proteinExistence type="inferred from homology"/>
<dbReference type="GO" id="GO:0009289">
    <property type="term" value="C:pilus"/>
    <property type="evidence" value="ECO:0007669"/>
    <property type="project" value="UniProtKB-SubCell"/>
</dbReference>
<keyword evidence="3" id="KW-1029">Fimbrium biogenesis</keyword>
<dbReference type="PROSITE" id="PS51257">
    <property type="entry name" value="PROKAR_LIPOPROTEIN"/>
    <property type="match status" value="1"/>
</dbReference>
<evidence type="ECO:0000256" key="6">
    <source>
        <dbReference type="ARBA" id="ARBA00023263"/>
    </source>
</evidence>
<reference evidence="9" key="3">
    <citation type="submission" date="2022-04" db="EMBL/GenBank/DDBJ databases">
        <authorList>
            <person name="Liu G."/>
        </authorList>
    </citation>
    <scope>NUCLEOTIDE SEQUENCE</scope>
    <source>
        <strain evidence="9">RG22</strain>
    </source>
</reference>
<dbReference type="EMBL" id="CP096574">
    <property type="protein sequence ID" value="UPU34257.1"/>
    <property type="molecule type" value="Genomic_DNA"/>
</dbReference>
<protein>
    <submittedName>
        <fullName evidence="9">PilC/PilY family type IV pilus protein</fullName>
    </submittedName>
</protein>
<evidence type="ECO:0000256" key="5">
    <source>
        <dbReference type="ARBA" id="ARBA00022837"/>
    </source>
</evidence>
<name>A0A6V8MYG5_9BACT</name>
<feature type="domain" description="PilY1 beta-propeller" evidence="7">
    <location>
        <begin position="977"/>
        <end position="1290"/>
    </location>
</feature>
<accession>A0A6V8MYG5</accession>
<evidence type="ECO:0000313" key="8">
    <source>
        <dbReference type="EMBL" id="GFO64239.1"/>
    </source>
</evidence>
<dbReference type="GO" id="GO:0046872">
    <property type="term" value="F:metal ion binding"/>
    <property type="evidence" value="ECO:0007669"/>
    <property type="project" value="UniProtKB-KW"/>
</dbReference>
<evidence type="ECO:0000313" key="10">
    <source>
        <dbReference type="Proteomes" id="UP000568888"/>
    </source>
</evidence>
<dbReference type="RefSeq" id="WP_183347117.1">
    <property type="nucleotide sequence ID" value="NZ_BLXY01000003.1"/>
</dbReference>
<evidence type="ECO:0000313" key="9">
    <source>
        <dbReference type="EMBL" id="UPU34257.1"/>
    </source>
</evidence>
<keyword evidence="11" id="KW-1185">Reference proteome</keyword>
<evidence type="ECO:0000256" key="1">
    <source>
        <dbReference type="ARBA" id="ARBA00004561"/>
    </source>
</evidence>
<keyword evidence="4" id="KW-0479">Metal-binding</keyword>
<keyword evidence="6" id="KW-0281">Fimbrium</keyword>
<evidence type="ECO:0000256" key="4">
    <source>
        <dbReference type="ARBA" id="ARBA00022723"/>
    </source>
</evidence>
<keyword evidence="5" id="KW-0106">Calcium</keyword>
<gene>
    <name evidence="8" type="ORF">GMPD_21580</name>
    <name evidence="9" type="ORF">M1B72_12440</name>
</gene>
<comment type="subcellular location">
    <subcellularLocation>
        <location evidence="1">Fimbrium</location>
    </subcellularLocation>
</comment>